<comment type="caution">
    <text evidence="4">The sequence shown here is derived from an EMBL/GenBank/DDBJ whole genome shotgun (WGS) entry which is preliminary data.</text>
</comment>
<dbReference type="RefSeq" id="WP_101178285.1">
    <property type="nucleotide sequence ID" value="NZ_PISE01000040.1"/>
</dbReference>
<dbReference type="Gene3D" id="1.10.10.2840">
    <property type="entry name" value="PucR C-terminal helix-turn-helix domain"/>
    <property type="match status" value="1"/>
</dbReference>
<evidence type="ECO:0000259" key="3">
    <source>
        <dbReference type="Pfam" id="PF17853"/>
    </source>
</evidence>
<dbReference type="InterPro" id="IPR042070">
    <property type="entry name" value="PucR_C-HTH_sf"/>
</dbReference>
<evidence type="ECO:0000313" key="5">
    <source>
        <dbReference type="Proteomes" id="UP000233375"/>
    </source>
</evidence>
<dbReference type="InterPro" id="IPR051448">
    <property type="entry name" value="CdaR-like_regulators"/>
</dbReference>
<organism evidence="4 5">
    <name type="scientific">Niallia nealsonii</name>
    <dbReference type="NCBI Taxonomy" id="115979"/>
    <lineage>
        <taxon>Bacteria</taxon>
        <taxon>Bacillati</taxon>
        <taxon>Bacillota</taxon>
        <taxon>Bacilli</taxon>
        <taxon>Bacillales</taxon>
        <taxon>Bacillaceae</taxon>
        <taxon>Niallia</taxon>
    </lineage>
</organism>
<dbReference type="InterPro" id="IPR041522">
    <property type="entry name" value="CdaR_GGDEF"/>
</dbReference>
<dbReference type="EMBL" id="PISE01000040">
    <property type="protein sequence ID" value="PKG22531.1"/>
    <property type="molecule type" value="Genomic_DNA"/>
</dbReference>
<feature type="domain" description="PucR C-terminal helix-turn-helix" evidence="2">
    <location>
        <begin position="349"/>
        <end position="406"/>
    </location>
</feature>
<evidence type="ECO:0000259" key="2">
    <source>
        <dbReference type="Pfam" id="PF13556"/>
    </source>
</evidence>
<sequence>MSNEPLNPFRREMYDSLEAFVDHVSDLLGCPITLEDTHHRVLVYSSHDDETDIVRISTIISRRVPEKVINRLWKDGVIPQLLQSKRPIRILEKKEIGLGNRVAVSIWRGEEVIGYIWAVEIKELLTDEQMRILEYAASIGKHLMSRFGRNKGSLNQDNQEFFWRLLTGHVGEKEAEEKLKEIGIPAPASFTIMVCRFNEVITKEIERHILYLLKIAEDVKIVLSTIDDNELILLTNQMDAKSKSSVTYKKFIQGFQKHLKERFCIADVKGSFGGIYKDAKYIRKSYKEAKTVLEVQLKFPQEAHAFINYQDLGIYQFLDVILEKRKQDGFENLAIKKLNEYDRSHNTELLATLEAYLDESESMQKTVARLHIHANTLSYRLKRIANIMEIDITSPAQKFMLYLDLKLMHWIKN</sequence>
<dbReference type="OrthoDB" id="9792148at2"/>
<dbReference type="AlphaFoldDB" id="A0A2N0YZ55"/>
<gene>
    <name evidence="4" type="ORF">CWS01_16555</name>
</gene>
<evidence type="ECO:0000256" key="1">
    <source>
        <dbReference type="ARBA" id="ARBA00006754"/>
    </source>
</evidence>
<evidence type="ECO:0000313" key="4">
    <source>
        <dbReference type="EMBL" id="PKG22531.1"/>
    </source>
</evidence>
<accession>A0A2N0YZ55</accession>
<proteinExistence type="inferred from homology"/>
<dbReference type="PANTHER" id="PTHR33744">
    <property type="entry name" value="CARBOHYDRATE DIACID REGULATOR"/>
    <property type="match status" value="1"/>
</dbReference>
<keyword evidence="5" id="KW-1185">Reference proteome</keyword>
<dbReference type="Pfam" id="PF13556">
    <property type="entry name" value="HTH_30"/>
    <property type="match status" value="1"/>
</dbReference>
<dbReference type="PANTHER" id="PTHR33744:SF1">
    <property type="entry name" value="DNA-BINDING TRANSCRIPTIONAL ACTIVATOR ADER"/>
    <property type="match status" value="1"/>
</dbReference>
<name>A0A2N0YZ55_9BACI</name>
<reference evidence="4 5" key="1">
    <citation type="journal article" date="2003" name="Int. J. Syst. Evol. Microbiol.">
        <title>Bacillus nealsonii sp. nov., isolated from a spacecraft-assembly facility, whose spores are gamma-radiation resistant.</title>
        <authorList>
            <person name="Venkateswaran K."/>
            <person name="Kempf M."/>
            <person name="Chen F."/>
            <person name="Satomi M."/>
            <person name="Nicholson W."/>
            <person name="Kern R."/>
        </authorList>
    </citation>
    <scope>NUCLEOTIDE SEQUENCE [LARGE SCALE GENOMIC DNA]</scope>
    <source>
        <strain evidence="4 5">FO-92</strain>
    </source>
</reference>
<comment type="similarity">
    <text evidence="1">Belongs to the CdaR family.</text>
</comment>
<protein>
    <submittedName>
        <fullName evidence="4">PucR family transcriptional regulator</fullName>
    </submittedName>
</protein>
<dbReference type="Proteomes" id="UP000233375">
    <property type="component" value="Unassembled WGS sequence"/>
</dbReference>
<dbReference type="Pfam" id="PF17853">
    <property type="entry name" value="GGDEF_2"/>
    <property type="match status" value="1"/>
</dbReference>
<dbReference type="InterPro" id="IPR025736">
    <property type="entry name" value="PucR_C-HTH_dom"/>
</dbReference>
<feature type="domain" description="CdaR GGDEF-like" evidence="3">
    <location>
        <begin position="168"/>
        <end position="295"/>
    </location>
</feature>